<accession>A0AAU9MPF1</accession>
<dbReference type="EMBL" id="CAKMRJ010001112">
    <property type="protein sequence ID" value="CAH1422518.1"/>
    <property type="molecule type" value="Genomic_DNA"/>
</dbReference>
<protein>
    <submittedName>
        <fullName evidence="1">Uncharacterized protein</fullName>
    </submittedName>
</protein>
<name>A0AAU9MPF1_9ASTR</name>
<proteinExistence type="predicted"/>
<reference evidence="1 2" key="1">
    <citation type="submission" date="2022-01" db="EMBL/GenBank/DDBJ databases">
        <authorList>
            <person name="Xiong W."/>
            <person name="Schranz E."/>
        </authorList>
    </citation>
    <scope>NUCLEOTIDE SEQUENCE [LARGE SCALE GENOMIC DNA]</scope>
</reference>
<comment type="caution">
    <text evidence="1">The sequence shown here is derived from an EMBL/GenBank/DDBJ whole genome shotgun (WGS) entry which is preliminary data.</text>
</comment>
<dbReference type="AlphaFoldDB" id="A0AAU9MPF1"/>
<gene>
    <name evidence="1" type="ORF">LVIROSA_LOCUS9844</name>
</gene>
<dbReference type="Proteomes" id="UP001157418">
    <property type="component" value="Unassembled WGS sequence"/>
</dbReference>
<evidence type="ECO:0000313" key="1">
    <source>
        <dbReference type="EMBL" id="CAH1422518.1"/>
    </source>
</evidence>
<organism evidence="1 2">
    <name type="scientific">Lactuca virosa</name>
    <dbReference type="NCBI Taxonomy" id="75947"/>
    <lineage>
        <taxon>Eukaryota</taxon>
        <taxon>Viridiplantae</taxon>
        <taxon>Streptophyta</taxon>
        <taxon>Embryophyta</taxon>
        <taxon>Tracheophyta</taxon>
        <taxon>Spermatophyta</taxon>
        <taxon>Magnoliopsida</taxon>
        <taxon>eudicotyledons</taxon>
        <taxon>Gunneridae</taxon>
        <taxon>Pentapetalae</taxon>
        <taxon>asterids</taxon>
        <taxon>campanulids</taxon>
        <taxon>Asterales</taxon>
        <taxon>Asteraceae</taxon>
        <taxon>Cichorioideae</taxon>
        <taxon>Cichorieae</taxon>
        <taxon>Lactucinae</taxon>
        <taxon>Lactuca</taxon>
    </lineage>
</organism>
<keyword evidence="2" id="KW-1185">Reference proteome</keyword>
<sequence length="115" mass="13384">MKIRLIKEAVIKPILIVSTKDAVISTNVSHRGSTVADFPHQNEMETLISNYRVFEIRTTSKYVVTTITYNCYHRALFFLTNFTPLSFILCNRHHLSTKIRNYKHNHALNTEQGNF</sequence>
<evidence type="ECO:0000313" key="2">
    <source>
        <dbReference type="Proteomes" id="UP001157418"/>
    </source>
</evidence>